<name>A0A9P8AJF2_9ASCO</name>
<feature type="binding site" evidence="16">
    <location>
        <position position="186"/>
    </location>
    <ligand>
        <name>substrate</name>
    </ligand>
</feature>
<dbReference type="InterPro" id="IPR020097">
    <property type="entry name" value="PsdUridine_synth_TruA_a/b_dom"/>
</dbReference>
<evidence type="ECO:0000256" key="14">
    <source>
        <dbReference type="ARBA" id="ARBA00080858"/>
    </source>
</evidence>
<dbReference type="Gene3D" id="3.30.70.580">
    <property type="entry name" value="Pseudouridine synthase I, catalytic domain, N-terminal subdomain"/>
    <property type="match status" value="1"/>
</dbReference>
<dbReference type="CDD" id="cd02568">
    <property type="entry name" value="PseudoU_synth_PUS1_PUS2"/>
    <property type="match status" value="1"/>
</dbReference>
<feature type="domain" description="Pseudouridine synthase I TruA alpha/beta" evidence="18">
    <location>
        <begin position="318"/>
        <end position="423"/>
    </location>
</feature>
<dbReference type="InterPro" id="IPR041708">
    <property type="entry name" value="PUS1/PUS2-like"/>
</dbReference>
<accession>A0A9P8AJF2</accession>
<dbReference type="NCBIfam" id="TIGR00071">
    <property type="entry name" value="hisT_truA"/>
    <property type="match status" value="1"/>
</dbReference>
<evidence type="ECO:0000256" key="13">
    <source>
        <dbReference type="ARBA" id="ARBA00079072"/>
    </source>
</evidence>
<organism evidence="19 20">
    <name type="scientific">Scheffersomyces spartinae</name>
    <dbReference type="NCBI Taxonomy" id="45513"/>
    <lineage>
        <taxon>Eukaryota</taxon>
        <taxon>Fungi</taxon>
        <taxon>Dikarya</taxon>
        <taxon>Ascomycota</taxon>
        <taxon>Saccharomycotina</taxon>
        <taxon>Pichiomycetes</taxon>
        <taxon>Debaryomycetaceae</taxon>
        <taxon>Scheffersomyces</taxon>
    </lineage>
</organism>
<dbReference type="PANTHER" id="PTHR11142">
    <property type="entry name" value="PSEUDOURIDYLATE SYNTHASE"/>
    <property type="match status" value="1"/>
</dbReference>
<gene>
    <name evidence="19" type="primary">PUS1</name>
    <name evidence="19" type="ORF">KQ657_004795</name>
</gene>
<evidence type="ECO:0000256" key="5">
    <source>
        <dbReference type="ARBA" id="ARBA00009375"/>
    </source>
</evidence>
<dbReference type="FunFam" id="3.30.70.580:FF:000002">
    <property type="entry name" value="tRNA pseudouridine synthase"/>
    <property type="match status" value="1"/>
</dbReference>
<comment type="cofactor">
    <cofactor evidence="3">
        <name>Zn(2+)</name>
        <dbReference type="ChEBI" id="CHEBI:29105"/>
    </cofactor>
</comment>
<dbReference type="FunFam" id="3.30.70.660:FF:000002">
    <property type="entry name" value="tRNA pseudouridine synthase"/>
    <property type="match status" value="1"/>
</dbReference>
<comment type="catalytic activity">
    <reaction evidence="1">
        <text>a uridine in mRNA = a pseudouridine in mRNA</text>
        <dbReference type="Rhea" id="RHEA:56644"/>
        <dbReference type="Rhea" id="RHEA-COMP:14658"/>
        <dbReference type="Rhea" id="RHEA-COMP:14659"/>
        <dbReference type="ChEBI" id="CHEBI:65314"/>
        <dbReference type="ChEBI" id="CHEBI:65315"/>
    </reaction>
</comment>
<sequence length="534" mass="60396">MVDTNPDDQNDDSAYKRGQQHKWTRTRKADHANASKKQKREREHKVTEFTPRLDEDGNPLPKSERKPKKKVAVMIGYCGTGYNGMQIQNNPDVKTIEAELFKAFVSAGAISPENSDDLKKNGFMRAARTDKGVHAAGNVISAKLIIEDPQIIEKINKELPDQIRVWGIERTNKSFDCRKMCSSRVYEYLLPTYSLLPPKPKSVLSELIRSKNAAHPGIIRDDTEGSEWWSATEKAILDEGITPEQLQEAQKILEQQNTLVAKAAGGTEQGTSEKVKLYNSDGTITEAGKLIKSIKSIENKRRRAYHVSEERLNLFRKAMSLYEGSHNFHNFTLGKDFKEASARRYIIKTTVSEPFVIEGTEWVSIKLHGQSFMLHQIRKMIAMAVLVIRTGCPLVRITDCFGPTKINVPKAPALGLLLENPVYEGYNAILEKHGYNRLEFGKYKKEMDAFKMKYIYDKIYGEEVKENTFYSFFGFIDTFKGNAVDTSSNEGKHIFDFLGAVFDSGLDENGNIKPVYVESDADKVLPNKAQDNVD</sequence>
<dbReference type="GO" id="GO:0003723">
    <property type="term" value="F:RNA binding"/>
    <property type="evidence" value="ECO:0007669"/>
    <property type="project" value="InterPro"/>
</dbReference>
<evidence type="ECO:0000259" key="18">
    <source>
        <dbReference type="Pfam" id="PF01416"/>
    </source>
</evidence>
<evidence type="ECO:0000256" key="11">
    <source>
        <dbReference type="ARBA" id="ARBA00053072"/>
    </source>
</evidence>
<dbReference type="AlphaFoldDB" id="A0A9P8AJF2"/>
<evidence type="ECO:0000256" key="7">
    <source>
        <dbReference type="ARBA" id="ARBA00022694"/>
    </source>
</evidence>
<dbReference type="Proteomes" id="UP000790833">
    <property type="component" value="Unassembled WGS sequence"/>
</dbReference>
<feature type="region of interest" description="Disordered" evidence="17">
    <location>
        <begin position="1"/>
        <end position="69"/>
    </location>
</feature>
<feature type="active site" description="Nucleophile" evidence="15">
    <location>
        <position position="130"/>
    </location>
</feature>
<dbReference type="EMBL" id="JAHMUF010000008">
    <property type="protein sequence ID" value="KAG7194087.1"/>
    <property type="molecule type" value="Genomic_DNA"/>
</dbReference>
<proteinExistence type="inferred from homology"/>
<keyword evidence="6" id="KW-0507">mRNA processing</keyword>
<dbReference type="GO" id="GO:0031120">
    <property type="term" value="P:snRNA pseudouridine synthesis"/>
    <property type="evidence" value="ECO:0007669"/>
    <property type="project" value="UniProtKB-ARBA"/>
</dbReference>
<comment type="catalytic activity">
    <reaction evidence="2">
        <text>uridine in snRNA = pseudouridine in snRNA</text>
        <dbReference type="Rhea" id="RHEA:51124"/>
        <dbReference type="Rhea" id="RHEA-COMP:12891"/>
        <dbReference type="Rhea" id="RHEA-COMP:12892"/>
        <dbReference type="ChEBI" id="CHEBI:65314"/>
        <dbReference type="ChEBI" id="CHEBI:65315"/>
    </reaction>
</comment>
<evidence type="ECO:0000256" key="3">
    <source>
        <dbReference type="ARBA" id="ARBA00001947"/>
    </source>
</evidence>
<dbReference type="GeneID" id="66118169"/>
<comment type="similarity">
    <text evidence="5">Belongs to the tRNA pseudouridine synthase TruA family.</text>
</comment>
<evidence type="ECO:0000256" key="9">
    <source>
        <dbReference type="ARBA" id="ARBA00023242"/>
    </source>
</evidence>
<evidence type="ECO:0000256" key="8">
    <source>
        <dbReference type="ARBA" id="ARBA00023235"/>
    </source>
</evidence>
<comment type="function">
    <text evidence="11">Formation of pseudouridine at positions 27 and 28 in the anticodon stem and loop of transfer RNAs; at positions 34 and 36 of intron-containing precursor tRNA(Ile) and at position 35 in the intron-containing tRNA(Tyr). Catalyzes pseudouridylation at position 44 in U2 snRNA. Also catalyzes pseudouridylation of mRNAs.</text>
</comment>
<evidence type="ECO:0000256" key="15">
    <source>
        <dbReference type="PIRSR" id="PIRSR641708-1"/>
    </source>
</evidence>
<feature type="compositionally biased region" description="Acidic residues" evidence="17">
    <location>
        <begin position="1"/>
        <end position="11"/>
    </location>
</feature>
<dbReference type="GO" id="GO:0005634">
    <property type="term" value="C:nucleus"/>
    <property type="evidence" value="ECO:0007669"/>
    <property type="project" value="UniProtKB-SubCell"/>
</dbReference>
<dbReference type="GO" id="GO:0031119">
    <property type="term" value="P:tRNA pseudouridine synthesis"/>
    <property type="evidence" value="ECO:0007669"/>
    <property type="project" value="InterPro"/>
</dbReference>
<dbReference type="RefSeq" id="XP_043049634.1">
    <property type="nucleotide sequence ID" value="XM_043195461.1"/>
</dbReference>
<keyword evidence="7" id="KW-0819">tRNA processing</keyword>
<evidence type="ECO:0000256" key="12">
    <source>
        <dbReference type="ARBA" id="ARBA00073968"/>
    </source>
</evidence>
<reference evidence="19" key="1">
    <citation type="submission" date="2021-03" db="EMBL/GenBank/DDBJ databases">
        <authorList>
            <person name="Palmer J.M."/>
        </authorList>
    </citation>
    <scope>NUCLEOTIDE SEQUENCE</scope>
    <source>
        <strain evidence="19">ARV_011</strain>
    </source>
</reference>
<evidence type="ECO:0000313" key="20">
    <source>
        <dbReference type="Proteomes" id="UP000790833"/>
    </source>
</evidence>
<comment type="caution">
    <text evidence="19">The sequence shown here is derived from an EMBL/GenBank/DDBJ whole genome shotgun (WGS) entry which is preliminary data.</text>
</comment>
<evidence type="ECO:0000256" key="10">
    <source>
        <dbReference type="ARBA" id="ARBA00036943"/>
    </source>
</evidence>
<dbReference type="Gene3D" id="3.30.70.660">
    <property type="entry name" value="Pseudouridine synthase I, catalytic domain, C-terminal subdomain"/>
    <property type="match status" value="1"/>
</dbReference>
<keyword evidence="20" id="KW-1185">Reference proteome</keyword>
<comment type="subcellular location">
    <subcellularLocation>
        <location evidence="4">Nucleus</location>
    </subcellularLocation>
</comment>
<keyword evidence="8" id="KW-0413">Isomerase</keyword>
<evidence type="ECO:0000256" key="2">
    <source>
        <dbReference type="ARBA" id="ARBA00001832"/>
    </source>
</evidence>
<dbReference type="PANTHER" id="PTHR11142:SF4">
    <property type="entry name" value="PSEUDOURIDYLATE SYNTHASE 1 HOMOLOG"/>
    <property type="match status" value="1"/>
</dbReference>
<evidence type="ECO:0000256" key="6">
    <source>
        <dbReference type="ARBA" id="ARBA00022664"/>
    </source>
</evidence>
<evidence type="ECO:0000256" key="4">
    <source>
        <dbReference type="ARBA" id="ARBA00004123"/>
    </source>
</evidence>
<evidence type="ECO:0000256" key="1">
    <source>
        <dbReference type="ARBA" id="ARBA00001166"/>
    </source>
</evidence>
<dbReference type="InterPro" id="IPR020094">
    <property type="entry name" value="TruA/RsuA/RluB/E/F_N"/>
</dbReference>
<dbReference type="InterPro" id="IPR020103">
    <property type="entry name" value="PsdUridine_synth_cat_dom_sf"/>
</dbReference>
<evidence type="ECO:0000256" key="16">
    <source>
        <dbReference type="PIRSR" id="PIRSR641708-2"/>
    </source>
</evidence>
<evidence type="ECO:0000313" key="19">
    <source>
        <dbReference type="EMBL" id="KAG7194087.1"/>
    </source>
</evidence>
<protein>
    <recommendedName>
        <fullName evidence="12">tRNA pseudouridine synthase 1</fullName>
    </recommendedName>
    <alternativeName>
        <fullName evidence="13">tRNA pseudouridylate synthase 1</fullName>
    </alternativeName>
    <alternativeName>
        <fullName evidence="14">tRNA-uridine isomerase 1</fullName>
    </alternativeName>
</protein>
<dbReference type="InterPro" id="IPR001406">
    <property type="entry name" value="PsdUridine_synth_TruA"/>
</dbReference>
<dbReference type="SUPFAM" id="SSF55120">
    <property type="entry name" value="Pseudouridine synthase"/>
    <property type="match status" value="1"/>
</dbReference>
<dbReference type="GO" id="GO:0006397">
    <property type="term" value="P:mRNA processing"/>
    <property type="evidence" value="ECO:0007669"/>
    <property type="project" value="UniProtKB-KW"/>
</dbReference>
<keyword evidence="9" id="KW-0539">Nucleus</keyword>
<comment type="catalytic activity">
    <reaction evidence="10">
        <text>a uridine in tRNA = a pseudouridine in tRNA</text>
        <dbReference type="Rhea" id="RHEA:54572"/>
        <dbReference type="Rhea" id="RHEA-COMP:13339"/>
        <dbReference type="Rhea" id="RHEA-COMP:13934"/>
        <dbReference type="ChEBI" id="CHEBI:65314"/>
        <dbReference type="ChEBI" id="CHEBI:65315"/>
    </reaction>
</comment>
<evidence type="ECO:0000256" key="17">
    <source>
        <dbReference type="SAM" id="MobiDB-lite"/>
    </source>
</evidence>
<dbReference type="Pfam" id="PF01416">
    <property type="entry name" value="PseudoU_synth_1"/>
    <property type="match status" value="1"/>
</dbReference>
<dbReference type="OrthoDB" id="10256309at2759"/>
<dbReference type="GO" id="GO:0009982">
    <property type="term" value="F:pseudouridine synthase activity"/>
    <property type="evidence" value="ECO:0007669"/>
    <property type="project" value="InterPro"/>
</dbReference>
<dbReference type="GO" id="GO:1990481">
    <property type="term" value="P:mRNA pseudouridine synthesis"/>
    <property type="evidence" value="ECO:0007669"/>
    <property type="project" value="TreeGrafter"/>
</dbReference>
<dbReference type="InterPro" id="IPR020095">
    <property type="entry name" value="PsdUridine_synth_TruA_C"/>
</dbReference>
<feature type="compositionally biased region" description="Basic and acidic residues" evidence="17">
    <location>
        <begin position="40"/>
        <end position="55"/>
    </location>
</feature>